<dbReference type="PROSITE" id="PS51257">
    <property type="entry name" value="PROKAR_LIPOPROTEIN"/>
    <property type="match status" value="1"/>
</dbReference>
<sequence length="223" mass="24627">MKKYFALTALLAIFFLSSCSSVSVTDSWKDDNMSNIKNDQVLVIGRTDDAVTRQRFEQEIANALRAQGYKAVESYTKFPATLHNVKRTDQEIDQIVSMFKAEGFNAVCLTVLRDMSQEVVSSQTGGYTTGGYYPSYYGGYYGGFGGYYGSVYSPYGYGYGGTYVPAETRTYTSKTYKLETTFYDLAKDPGKQLVGVVSVDITDPSTVQKVAPEYAAAVAKKIK</sequence>
<feature type="chain" id="PRO_5046912199" description="DUF4136 domain-containing protein" evidence="1">
    <location>
        <begin position="23"/>
        <end position="223"/>
    </location>
</feature>
<reference evidence="3" key="1">
    <citation type="journal article" date="2019" name="Int. J. Syst. Evol. Microbiol.">
        <title>The Global Catalogue of Microorganisms (GCM) 10K type strain sequencing project: providing services to taxonomists for standard genome sequencing and annotation.</title>
        <authorList>
            <consortium name="The Broad Institute Genomics Platform"/>
            <consortium name="The Broad Institute Genome Sequencing Center for Infectious Disease"/>
            <person name="Wu L."/>
            <person name="Ma J."/>
        </authorList>
    </citation>
    <scope>NUCLEOTIDE SEQUENCE [LARGE SCALE GENOMIC DNA]</scope>
    <source>
        <strain evidence="3">CCUG 61485</strain>
    </source>
</reference>
<keyword evidence="1" id="KW-0732">Signal</keyword>
<keyword evidence="3" id="KW-1185">Reference proteome</keyword>
<gene>
    <name evidence="2" type="ORF">ACFQ39_11225</name>
</gene>
<organism evidence="2 3">
    <name type="scientific">Namhaeicola litoreus</name>
    <dbReference type="NCBI Taxonomy" id="1052145"/>
    <lineage>
        <taxon>Bacteria</taxon>
        <taxon>Pseudomonadati</taxon>
        <taxon>Bacteroidota</taxon>
        <taxon>Flavobacteriia</taxon>
        <taxon>Flavobacteriales</taxon>
        <taxon>Flavobacteriaceae</taxon>
        <taxon>Namhaeicola</taxon>
    </lineage>
</organism>
<dbReference type="EMBL" id="JBHTMY010000003">
    <property type="protein sequence ID" value="MFD1316188.1"/>
    <property type="molecule type" value="Genomic_DNA"/>
</dbReference>
<evidence type="ECO:0000313" key="3">
    <source>
        <dbReference type="Proteomes" id="UP001597201"/>
    </source>
</evidence>
<proteinExistence type="predicted"/>
<name>A0ABW3Y4M3_9FLAO</name>
<dbReference type="RefSeq" id="WP_377178998.1">
    <property type="nucleotide sequence ID" value="NZ_JBHTMY010000003.1"/>
</dbReference>
<feature type="signal peptide" evidence="1">
    <location>
        <begin position="1"/>
        <end position="22"/>
    </location>
</feature>
<comment type="caution">
    <text evidence="2">The sequence shown here is derived from an EMBL/GenBank/DDBJ whole genome shotgun (WGS) entry which is preliminary data.</text>
</comment>
<dbReference type="Proteomes" id="UP001597201">
    <property type="component" value="Unassembled WGS sequence"/>
</dbReference>
<accession>A0ABW3Y4M3</accession>
<evidence type="ECO:0000256" key="1">
    <source>
        <dbReference type="SAM" id="SignalP"/>
    </source>
</evidence>
<evidence type="ECO:0008006" key="4">
    <source>
        <dbReference type="Google" id="ProtNLM"/>
    </source>
</evidence>
<evidence type="ECO:0000313" key="2">
    <source>
        <dbReference type="EMBL" id="MFD1316188.1"/>
    </source>
</evidence>
<protein>
    <recommendedName>
        <fullName evidence="4">DUF4136 domain-containing protein</fullName>
    </recommendedName>
</protein>